<organism evidence="1">
    <name type="scientific">Loa loa</name>
    <name type="common">Eye worm</name>
    <name type="synonym">Filaria loa</name>
    <dbReference type="NCBI Taxonomy" id="7209"/>
    <lineage>
        <taxon>Eukaryota</taxon>
        <taxon>Metazoa</taxon>
        <taxon>Ecdysozoa</taxon>
        <taxon>Nematoda</taxon>
        <taxon>Chromadorea</taxon>
        <taxon>Rhabditida</taxon>
        <taxon>Spirurina</taxon>
        <taxon>Spiruromorpha</taxon>
        <taxon>Filarioidea</taxon>
        <taxon>Onchocercidae</taxon>
        <taxon>Loa</taxon>
    </lineage>
</organism>
<accession>A0A1S0TQ98</accession>
<dbReference type="CTD" id="9947982"/>
<sequence length="80" mass="9179">MDQNQEQRSQVSAICNVILDVGNRLVLRQNVVNKLLLYRQDHPQGQQCVVSSQQWSTVRFDSVQLRISGSTELNRIEAHC</sequence>
<evidence type="ECO:0000313" key="1">
    <source>
        <dbReference type="EMBL" id="EFO17962.1"/>
    </source>
</evidence>
<dbReference type="GeneID" id="9947982"/>
<name>A0A1S0TQ98_LOALO</name>
<protein>
    <submittedName>
        <fullName evidence="1">Uncharacterized protein</fullName>
    </submittedName>
</protein>
<dbReference type="EMBL" id="JH712090">
    <property type="protein sequence ID" value="EFO17962.1"/>
    <property type="molecule type" value="Genomic_DNA"/>
</dbReference>
<proteinExistence type="predicted"/>
<gene>
    <name evidence="1" type="ORF">LOAG_10537</name>
</gene>
<dbReference type="InParanoid" id="A0A1S0TQ98"/>
<dbReference type="KEGG" id="loa:LOAG_10537"/>
<dbReference type="RefSeq" id="XP_003146109.1">
    <property type="nucleotide sequence ID" value="XM_003146061.1"/>
</dbReference>
<dbReference type="AlphaFoldDB" id="A0A1S0TQ98"/>
<reference evidence="1" key="1">
    <citation type="submission" date="2012-04" db="EMBL/GenBank/DDBJ databases">
        <title>The Genome Sequence of Loa loa.</title>
        <authorList>
            <consortium name="The Broad Institute Genome Sequencing Platform"/>
            <consortium name="Broad Institute Genome Sequencing Center for Infectious Disease"/>
            <person name="Nutman T.B."/>
            <person name="Fink D.L."/>
            <person name="Russ C."/>
            <person name="Young S."/>
            <person name="Zeng Q."/>
            <person name="Gargeya S."/>
            <person name="Alvarado L."/>
            <person name="Berlin A."/>
            <person name="Chapman S.B."/>
            <person name="Chen Z."/>
            <person name="Freedman E."/>
            <person name="Gellesch M."/>
            <person name="Goldberg J."/>
            <person name="Griggs A."/>
            <person name="Gujja S."/>
            <person name="Heilman E.R."/>
            <person name="Heiman D."/>
            <person name="Howarth C."/>
            <person name="Mehta T."/>
            <person name="Neiman D."/>
            <person name="Pearson M."/>
            <person name="Roberts A."/>
            <person name="Saif S."/>
            <person name="Shea T."/>
            <person name="Shenoy N."/>
            <person name="Sisk P."/>
            <person name="Stolte C."/>
            <person name="Sykes S."/>
            <person name="White J."/>
            <person name="Yandava C."/>
            <person name="Haas B."/>
            <person name="Henn M.R."/>
            <person name="Nusbaum C."/>
            <person name="Birren B."/>
        </authorList>
    </citation>
    <scope>NUCLEOTIDE SEQUENCE [LARGE SCALE GENOMIC DNA]</scope>
</reference>